<gene>
    <name evidence="2" type="primary">ATP8</name>
</gene>
<keyword evidence="1" id="KW-0472">Membrane</keyword>
<dbReference type="AlphaFoldDB" id="A0A1B2G3A3"/>
<keyword evidence="1" id="KW-1133">Transmembrane helix</keyword>
<sequence>MAQLSPLNWIFLYFLFWSFVFVMVGVNWWFSSLKYFFSVKLFIKLPINRWNW</sequence>
<reference evidence="2" key="1">
    <citation type="journal article" date="2016" name="Mol. Phylogenet. Evol.">
        <title>Phylogenetic relationships among main superfamilies of Neritimorpha (Mollusca: Gastropoda).</title>
        <authorList>
            <person name="Uribe J.E."/>
            <person name="Colgan D."/>
            <person name="Castro L.R."/>
            <person name="Kano Y."/>
            <person name="Zardoya R."/>
        </authorList>
    </citation>
    <scope>NUCLEOTIDE SEQUENCE</scope>
</reference>
<feature type="transmembrane region" description="Helical" evidence="1">
    <location>
        <begin position="6"/>
        <end position="30"/>
    </location>
</feature>
<proteinExistence type="predicted"/>
<organism evidence="2">
    <name type="scientific">Pleuropoma jana</name>
    <dbReference type="NCBI Taxonomy" id="1882665"/>
    <lineage>
        <taxon>Eukaryota</taxon>
        <taxon>Metazoa</taxon>
        <taxon>Spiralia</taxon>
        <taxon>Lophotrochozoa</taxon>
        <taxon>Mollusca</taxon>
        <taxon>Gastropoda</taxon>
        <taxon>Neritimorpha</taxon>
        <taxon>Cycloneritida</taxon>
        <taxon>Helicinoidea</taxon>
        <taxon>Helicinidae</taxon>
        <taxon>Pleuropoma</taxon>
    </lineage>
</organism>
<evidence type="ECO:0000256" key="1">
    <source>
        <dbReference type="SAM" id="Phobius"/>
    </source>
</evidence>
<protein>
    <submittedName>
        <fullName evidence="2">ATP synthase F0 subunit 8</fullName>
    </submittedName>
</protein>
<accession>A0A1B2G3A3</accession>
<dbReference type="EMBL" id="KU342666">
    <property type="protein sequence ID" value="ANZ03369.1"/>
    <property type="molecule type" value="Genomic_DNA"/>
</dbReference>
<evidence type="ECO:0000313" key="2">
    <source>
        <dbReference type="EMBL" id="ANZ03369.1"/>
    </source>
</evidence>
<keyword evidence="1" id="KW-0812">Transmembrane</keyword>
<keyword evidence="2" id="KW-0496">Mitochondrion</keyword>
<geneLocation type="mitochondrion" evidence="2"/>
<name>A0A1B2G3A3_9GAST</name>